<feature type="transmembrane region" description="Helical" evidence="2">
    <location>
        <begin position="123"/>
        <end position="143"/>
    </location>
</feature>
<sequence length="498" mass="54921">MVAGLPHIESDSSASSDTSSTIRDETNPSASPTPPNKTSPAPSESPSSATDEKGHSRSALTASELEAQDAEANEHSQKRFGFIRYIALNVYRRLFSLAFMGNAIAFVILMVRGTTPLDLVNASAVNLAVCGLCRQPLVVNALFLTFGSVPRSAPMRIRRLACKIFHLGGLHSGAGVASCVWYIGFAGLYTHNFVPSPISIAVLVLVWAVLALLVSIIVVALPHFRAKRHDYFELTHRFSNWLILAIFWAIILLLGSQEPPLAQFLLHLPAFWTTIILTLATIHPWLLLRRVPVVPEPLSPHAVRLHFNHRPIQFGQALTLARHPLADWHSFATFPDTPDTPATQFSCLVSQAGDWTRAVIDAPPTHLWTRGVPTYVFSYVFRMFPRIVVVTTGSGIGPCLSFLADARRPAMRVVWQTKAPVRTYGQRTLDLVRRMDARPVVVDTSVSGRVEMLPIVLRLCREFDAHAVCVVSNPQMTRSLVYALETRGIVAYGPIFDS</sequence>
<dbReference type="PANTHER" id="PTHR33927:SF3">
    <property type="entry name" value="INTEGRAL MEMBRANE PROTEIN TMPA"/>
    <property type="match status" value="1"/>
</dbReference>
<comment type="caution">
    <text evidence="3">The sequence shown here is derived from an EMBL/GenBank/DDBJ whole genome shotgun (WGS) entry which is preliminary data.</text>
</comment>
<dbReference type="Proteomes" id="UP001304895">
    <property type="component" value="Unassembled WGS sequence"/>
</dbReference>
<name>A0AAN6UN66_9PEZI</name>
<feature type="compositionally biased region" description="Low complexity" evidence="1">
    <location>
        <begin position="11"/>
        <end position="21"/>
    </location>
</feature>
<keyword evidence="4" id="KW-1185">Reference proteome</keyword>
<feature type="compositionally biased region" description="Low complexity" evidence="1">
    <location>
        <begin position="39"/>
        <end position="49"/>
    </location>
</feature>
<feature type="transmembrane region" description="Helical" evidence="2">
    <location>
        <begin position="94"/>
        <end position="111"/>
    </location>
</feature>
<keyword evidence="2" id="KW-0472">Membrane</keyword>
<protein>
    <recommendedName>
        <fullName evidence="5">Integral membrane protein TmpA</fullName>
    </recommendedName>
</protein>
<organism evidence="3 4">
    <name type="scientific">Trichocladium antarcticum</name>
    <dbReference type="NCBI Taxonomy" id="1450529"/>
    <lineage>
        <taxon>Eukaryota</taxon>
        <taxon>Fungi</taxon>
        <taxon>Dikarya</taxon>
        <taxon>Ascomycota</taxon>
        <taxon>Pezizomycotina</taxon>
        <taxon>Sordariomycetes</taxon>
        <taxon>Sordariomycetidae</taxon>
        <taxon>Sordariales</taxon>
        <taxon>Chaetomiaceae</taxon>
        <taxon>Trichocladium</taxon>
    </lineage>
</organism>
<evidence type="ECO:0000256" key="2">
    <source>
        <dbReference type="SAM" id="Phobius"/>
    </source>
</evidence>
<accession>A0AAN6UN66</accession>
<reference evidence="3" key="1">
    <citation type="journal article" date="2023" name="Mol. Phylogenet. Evol.">
        <title>Genome-scale phylogeny and comparative genomics of the fungal order Sordariales.</title>
        <authorList>
            <person name="Hensen N."/>
            <person name="Bonometti L."/>
            <person name="Westerberg I."/>
            <person name="Brannstrom I.O."/>
            <person name="Guillou S."/>
            <person name="Cros-Aarteil S."/>
            <person name="Calhoun S."/>
            <person name="Haridas S."/>
            <person name="Kuo A."/>
            <person name="Mondo S."/>
            <person name="Pangilinan J."/>
            <person name="Riley R."/>
            <person name="LaButti K."/>
            <person name="Andreopoulos B."/>
            <person name="Lipzen A."/>
            <person name="Chen C."/>
            <person name="Yan M."/>
            <person name="Daum C."/>
            <person name="Ng V."/>
            <person name="Clum A."/>
            <person name="Steindorff A."/>
            <person name="Ohm R.A."/>
            <person name="Martin F."/>
            <person name="Silar P."/>
            <person name="Natvig D.O."/>
            <person name="Lalanne C."/>
            <person name="Gautier V."/>
            <person name="Ament-Velasquez S.L."/>
            <person name="Kruys A."/>
            <person name="Hutchinson M.I."/>
            <person name="Powell A.J."/>
            <person name="Barry K."/>
            <person name="Miller A.N."/>
            <person name="Grigoriev I.V."/>
            <person name="Debuchy R."/>
            <person name="Gladieux P."/>
            <person name="Hiltunen Thoren M."/>
            <person name="Johannesson H."/>
        </authorList>
    </citation>
    <scope>NUCLEOTIDE SEQUENCE</scope>
    <source>
        <strain evidence="3">CBS 123565</strain>
    </source>
</reference>
<reference evidence="3" key="2">
    <citation type="submission" date="2023-05" db="EMBL/GenBank/DDBJ databases">
        <authorList>
            <consortium name="Lawrence Berkeley National Laboratory"/>
            <person name="Steindorff A."/>
            <person name="Hensen N."/>
            <person name="Bonometti L."/>
            <person name="Westerberg I."/>
            <person name="Brannstrom I.O."/>
            <person name="Guillou S."/>
            <person name="Cros-Aarteil S."/>
            <person name="Calhoun S."/>
            <person name="Haridas S."/>
            <person name="Kuo A."/>
            <person name="Mondo S."/>
            <person name="Pangilinan J."/>
            <person name="Riley R."/>
            <person name="Labutti K."/>
            <person name="Andreopoulos B."/>
            <person name="Lipzen A."/>
            <person name="Chen C."/>
            <person name="Yanf M."/>
            <person name="Daum C."/>
            <person name="Ng V."/>
            <person name="Clum A."/>
            <person name="Ohm R."/>
            <person name="Martin F."/>
            <person name="Silar P."/>
            <person name="Natvig D."/>
            <person name="Lalanne C."/>
            <person name="Gautier V."/>
            <person name="Ament-Velasquez S.L."/>
            <person name="Kruys A."/>
            <person name="Hutchinson M.I."/>
            <person name="Powell A.J."/>
            <person name="Barry K."/>
            <person name="Miller A.N."/>
            <person name="Grigoriev I.V."/>
            <person name="Debuchy R."/>
            <person name="Gladieux P."/>
            <person name="Thoren M.H."/>
            <person name="Johannesson H."/>
        </authorList>
    </citation>
    <scope>NUCLEOTIDE SEQUENCE</scope>
    <source>
        <strain evidence="3">CBS 123565</strain>
    </source>
</reference>
<dbReference type="GO" id="GO:0048315">
    <property type="term" value="P:conidium formation"/>
    <property type="evidence" value="ECO:0007669"/>
    <property type="project" value="TreeGrafter"/>
</dbReference>
<feature type="region of interest" description="Disordered" evidence="1">
    <location>
        <begin position="1"/>
        <end position="59"/>
    </location>
</feature>
<keyword evidence="2" id="KW-1133">Transmembrane helix</keyword>
<feature type="transmembrane region" description="Helical" evidence="2">
    <location>
        <begin position="164"/>
        <end position="186"/>
    </location>
</feature>
<dbReference type="GO" id="GO:0043935">
    <property type="term" value="P:sexual sporulation resulting in formation of a cellular spore"/>
    <property type="evidence" value="ECO:0007669"/>
    <property type="project" value="TreeGrafter"/>
</dbReference>
<dbReference type="InterPro" id="IPR052979">
    <property type="entry name" value="Adenylate-forming_domain"/>
</dbReference>
<dbReference type="PANTHER" id="PTHR33927">
    <property type="entry name" value="TRANSMEMBRANE PROTEIN"/>
    <property type="match status" value="1"/>
</dbReference>
<feature type="transmembrane region" description="Helical" evidence="2">
    <location>
        <begin position="269"/>
        <end position="288"/>
    </location>
</feature>
<evidence type="ECO:0000313" key="4">
    <source>
        <dbReference type="Proteomes" id="UP001304895"/>
    </source>
</evidence>
<proteinExistence type="predicted"/>
<dbReference type="GO" id="GO:0075306">
    <property type="term" value="P:regulation of conidium formation"/>
    <property type="evidence" value="ECO:0007669"/>
    <property type="project" value="TreeGrafter"/>
</dbReference>
<keyword evidence="2" id="KW-0812">Transmembrane</keyword>
<feature type="transmembrane region" description="Helical" evidence="2">
    <location>
        <begin position="198"/>
        <end position="221"/>
    </location>
</feature>
<dbReference type="AlphaFoldDB" id="A0AAN6UN66"/>
<evidence type="ECO:0000313" key="3">
    <source>
        <dbReference type="EMBL" id="KAK4135874.1"/>
    </source>
</evidence>
<dbReference type="GO" id="GO:0005886">
    <property type="term" value="C:plasma membrane"/>
    <property type="evidence" value="ECO:0007669"/>
    <property type="project" value="TreeGrafter"/>
</dbReference>
<evidence type="ECO:0008006" key="5">
    <source>
        <dbReference type="Google" id="ProtNLM"/>
    </source>
</evidence>
<gene>
    <name evidence="3" type="ORF">BT67DRAFT_448782</name>
</gene>
<dbReference type="EMBL" id="MU853405">
    <property type="protein sequence ID" value="KAK4135874.1"/>
    <property type="molecule type" value="Genomic_DNA"/>
</dbReference>
<feature type="transmembrane region" description="Helical" evidence="2">
    <location>
        <begin position="241"/>
        <end position="257"/>
    </location>
</feature>
<evidence type="ECO:0000256" key="1">
    <source>
        <dbReference type="SAM" id="MobiDB-lite"/>
    </source>
</evidence>